<organism evidence="1">
    <name type="scientific">Ammonifex degensii</name>
    <dbReference type="NCBI Taxonomy" id="42838"/>
    <lineage>
        <taxon>Bacteria</taxon>
        <taxon>Bacillati</taxon>
        <taxon>Bacillota</taxon>
        <taxon>Clostridia</taxon>
        <taxon>Thermoanaerobacterales</taxon>
        <taxon>Thermoanaerobacteraceae</taxon>
        <taxon>Ammonifex</taxon>
    </lineage>
</organism>
<dbReference type="EMBL" id="DSMU01000145">
    <property type="protein sequence ID" value="HEL65492.1"/>
    <property type="molecule type" value="Genomic_DNA"/>
</dbReference>
<accession>A0A7C2I035</accession>
<dbReference type="AlphaFoldDB" id="A0A7C2I035"/>
<evidence type="ECO:0000313" key="1">
    <source>
        <dbReference type="EMBL" id="HEL65492.1"/>
    </source>
</evidence>
<name>A0A7C2I035_9THEO</name>
<sequence length="120" mass="13588">MYRPTTIIQQHGFFIKAARTPEGEIVPLVEHGGRLIPKGENPLLVWYAVDHTEQGLGGWYIGLPEVERAAREWGCEIVITAPGTAHLIRATRPDEAGRVLIEVECRPAVGRRYTTYQRRR</sequence>
<gene>
    <name evidence="1" type="ORF">ENQ34_02270</name>
</gene>
<proteinExistence type="predicted"/>
<reference evidence="1" key="1">
    <citation type="journal article" date="2020" name="mSystems">
        <title>Genome- and Community-Level Interaction Insights into Carbon Utilization and Element Cycling Functions of Hydrothermarchaeota in Hydrothermal Sediment.</title>
        <authorList>
            <person name="Zhou Z."/>
            <person name="Liu Y."/>
            <person name="Xu W."/>
            <person name="Pan J."/>
            <person name="Luo Z.H."/>
            <person name="Li M."/>
        </authorList>
    </citation>
    <scope>NUCLEOTIDE SEQUENCE [LARGE SCALE GENOMIC DNA]</scope>
    <source>
        <strain evidence="1">SpSt-300</strain>
    </source>
</reference>
<protein>
    <submittedName>
        <fullName evidence="1">Uncharacterized protein</fullName>
    </submittedName>
</protein>
<comment type="caution">
    <text evidence="1">The sequence shown here is derived from an EMBL/GenBank/DDBJ whole genome shotgun (WGS) entry which is preliminary data.</text>
</comment>